<dbReference type="PANTHER" id="PTHR42939:SF1">
    <property type="entry name" value="ABC TRANSPORTER ATP-BINDING PROTEIN ALBC-RELATED"/>
    <property type="match status" value="1"/>
</dbReference>
<dbReference type="SMART" id="SM00382">
    <property type="entry name" value="AAA"/>
    <property type="match status" value="1"/>
</dbReference>
<organism evidence="5">
    <name type="scientific">Longilinea arvoryzae</name>
    <dbReference type="NCBI Taxonomy" id="360412"/>
    <lineage>
        <taxon>Bacteria</taxon>
        <taxon>Bacillati</taxon>
        <taxon>Chloroflexota</taxon>
        <taxon>Anaerolineae</taxon>
        <taxon>Anaerolineales</taxon>
        <taxon>Anaerolineaceae</taxon>
        <taxon>Longilinea</taxon>
    </lineage>
</organism>
<dbReference type="GO" id="GO:0016887">
    <property type="term" value="F:ATP hydrolysis activity"/>
    <property type="evidence" value="ECO:0007669"/>
    <property type="project" value="InterPro"/>
</dbReference>
<gene>
    <name evidence="5" type="ORF">LARV_00286</name>
</gene>
<keyword evidence="3" id="KW-0067">ATP-binding</keyword>
<dbReference type="Pfam" id="PF00005">
    <property type="entry name" value="ABC_tran"/>
    <property type="match status" value="1"/>
</dbReference>
<dbReference type="InterPro" id="IPR027417">
    <property type="entry name" value="P-loop_NTPase"/>
</dbReference>
<dbReference type="RefSeq" id="WP_075071964.1">
    <property type="nucleotide sequence ID" value="NZ_DF967972.1"/>
</dbReference>
<evidence type="ECO:0000256" key="2">
    <source>
        <dbReference type="ARBA" id="ARBA00022741"/>
    </source>
</evidence>
<sequence length="215" mass="23926">MQPQLVVAEISKQYGSFLALAPVSFGLNAGEIALLSGPNGSGKTTLLSCLSGLIRPSTGSVSVAGYDSYHAEVEFRRRLAFVPDVPRFYVELTAWEHLRFIAMAHNVIRDFDARAENILRKLDLWEARDLFPHHYSRGMRLKLGLALALIRPFDVLLLDEPTSALDQQGIQYLLEELHRASNQGASILVSTHDPALFGDVESRRLLIRQGVFEAL</sequence>
<reference evidence="5" key="1">
    <citation type="submission" date="2015-07" db="EMBL/GenBank/DDBJ databases">
        <title>Draft Genome Sequences of Anaerolinea thermolimosa IMO-1, Bellilinea caldifistulae GOMI-1, Leptolinea tardivitalis YMTK-2, Levilinea saccharolytica KIBI-1,Longilinea arvoryzae KOME-1, Previously Described as Members of the Anaerolineaceae (Chloroflexi).</title>
        <authorList>
            <person name="Sekiguchi Y."/>
            <person name="Ohashi A."/>
            <person name="Matsuura N."/>
            <person name="Tourlousse M.D."/>
        </authorList>
    </citation>
    <scope>NUCLEOTIDE SEQUENCE [LARGE SCALE GENOMIC DNA]</scope>
    <source>
        <strain evidence="5">KOME-1</strain>
    </source>
</reference>
<keyword evidence="2" id="KW-0547">Nucleotide-binding</keyword>
<evidence type="ECO:0000256" key="1">
    <source>
        <dbReference type="ARBA" id="ARBA00022448"/>
    </source>
</evidence>
<dbReference type="Proteomes" id="UP000055060">
    <property type="component" value="Unassembled WGS sequence"/>
</dbReference>
<evidence type="ECO:0000256" key="3">
    <source>
        <dbReference type="ARBA" id="ARBA00022840"/>
    </source>
</evidence>
<dbReference type="EMBL" id="DF967972">
    <property type="protein sequence ID" value="GAP12550.1"/>
    <property type="molecule type" value="Genomic_DNA"/>
</dbReference>
<dbReference type="PANTHER" id="PTHR42939">
    <property type="entry name" value="ABC TRANSPORTER ATP-BINDING PROTEIN ALBC-RELATED"/>
    <property type="match status" value="1"/>
</dbReference>
<dbReference type="PROSITE" id="PS50893">
    <property type="entry name" value="ABC_TRANSPORTER_2"/>
    <property type="match status" value="1"/>
</dbReference>
<evidence type="ECO:0000313" key="6">
    <source>
        <dbReference type="Proteomes" id="UP000055060"/>
    </source>
</evidence>
<feature type="domain" description="ABC transporter" evidence="4">
    <location>
        <begin position="5"/>
        <end position="215"/>
    </location>
</feature>
<dbReference type="SUPFAM" id="SSF52540">
    <property type="entry name" value="P-loop containing nucleoside triphosphate hydrolases"/>
    <property type="match status" value="1"/>
</dbReference>
<dbReference type="CDD" id="cd03230">
    <property type="entry name" value="ABC_DR_subfamily_A"/>
    <property type="match status" value="1"/>
</dbReference>
<evidence type="ECO:0000313" key="5">
    <source>
        <dbReference type="EMBL" id="GAP12550.1"/>
    </source>
</evidence>
<keyword evidence="1" id="KW-0813">Transport</keyword>
<dbReference type="InterPro" id="IPR003593">
    <property type="entry name" value="AAA+_ATPase"/>
</dbReference>
<dbReference type="AlphaFoldDB" id="A0A0S7BDU9"/>
<protein>
    <submittedName>
        <fullName evidence="5">ABC-type multidrug transport system, ATPase component</fullName>
    </submittedName>
</protein>
<dbReference type="OrthoDB" id="9804819at2"/>
<keyword evidence="6" id="KW-1185">Reference proteome</keyword>
<dbReference type="GO" id="GO:0005524">
    <property type="term" value="F:ATP binding"/>
    <property type="evidence" value="ECO:0007669"/>
    <property type="project" value="UniProtKB-KW"/>
</dbReference>
<dbReference type="InterPro" id="IPR051782">
    <property type="entry name" value="ABC_Transporter_VariousFunc"/>
</dbReference>
<evidence type="ECO:0000259" key="4">
    <source>
        <dbReference type="PROSITE" id="PS50893"/>
    </source>
</evidence>
<dbReference type="STRING" id="360412.LARV_00286"/>
<dbReference type="InterPro" id="IPR003439">
    <property type="entry name" value="ABC_transporter-like_ATP-bd"/>
</dbReference>
<name>A0A0S7BDU9_9CHLR</name>
<proteinExistence type="predicted"/>
<dbReference type="Gene3D" id="3.40.50.300">
    <property type="entry name" value="P-loop containing nucleotide triphosphate hydrolases"/>
    <property type="match status" value="1"/>
</dbReference>
<accession>A0A0S7BDU9</accession>